<dbReference type="OrthoDB" id="9934290at2"/>
<dbReference type="EMBL" id="JPOS01000131">
    <property type="protein sequence ID" value="KGE84807.1"/>
    <property type="molecule type" value="Genomic_DNA"/>
</dbReference>
<accession>A0A098S130</accession>
<dbReference type="Proteomes" id="UP000029736">
    <property type="component" value="Unassembled WGS sequence"/>
</dbReference>
<keyword evidence="2" id="KW-1185">Reference proteome</keyword>
<gene>
    <name evidence="1" type="ORF">IX84_31750</name>
</gene>
<dbReference type="AlphaFoldDB" id="A0A098S130"/>
<reference evidence="1 2" key="1">
    <citation type="journal article" date="2014" name="Int. J. Syst. Evol. Microbiol.">
        <title>Phaeodactylibacter xiamenensis gen. nov., sp. nov., a member of the family Saprospiraceae isolated from the marine alga Phaeodactylum tricornutum.</title>
        <authorList>
            <person name="Chen Z.Jr."/>
            <person name="Lei X."/>
            <person name="Lai Q."/>
            <person name="Li Y."/>
            <person name="Zhang B."/>
            <person name="Zhang J."/>
            <person name="Zhang H."/>
            <person name="Yang L."/>
            <person name="Zheng W."/>
            <person name="Tian Y."/>
            <person name="Yu Z."/>
            <person name="Xu H.Jr."/>
            <person name="Zheng T."/>
        </authorList>
    </citation>
    <scope>NUCLEOTIDE SEQUENCE [LARGE SCALE GENOMIC DNA]</scope>
    <source>
        <strain evidence="1 2">KD52</strain>
    </source>
</reference>
<name>A0A098S130_9BACT</name>
<comment type="caution">
    <text evidence="1">The sequence shown here is derived from an EMBL/GenBank/DDBJ whole genome shotgun (WGS) entry which is preliminary data.</text>
</comment>
<sequence length="79" mass="9233">MLTDGAGNKYVEFENIRFTIVKQNERDSSKDWPESDVLRIQAYRNSESKSLHRGAEIPIKSKEDLIKIVKSILEIYDEF</sequence>
<dbReference type="RefSeq" id="WP_044230325.1">
    <property type="nucleotide sequence ID" value="NZ_JPOS01000131.1"/>
</dbReference>
<organism evidence="1 2">
    <name type="scientific">Phaeodactylibacter xiamenensis</name>
    <dbReference type="NCBI Taxonomy" id="1524460"/>
    <lineage>
        <taxon>Bacteria</taxon>
        <taxon>Pseudomonadati</taxon>
        <taxon>Bacteroidota</taxon>
        <taxon>Saprospiria</taxon>
        <taxon>Saprospirales</taxon>
        <taxon>Haliscomenobacteraceae</taxon>
        <taxon>Phaeodactylibacter</taxon>
    </lineage>
</organism>
<proteinExistence type="predicted"/>
<evidence type="ECO:0000313" key="2">
    <source>
        <dbReference type="Proteomes" id="UP000029736"/>
    </source>
</evidence>
<evidence type="ECO:0000313" key="1">
    <source>
        <dbReference type="EMBL" id="KGE84807.1"/>
    </source>
</evidence>
<protein>
    <submittedName>
        <fullName evidence="1">Uncharacterized protein</fullName>
    </submittedName>
</protein>